<dbReference type="InterPro" id="IPR028082">
    <property type="entry name" value="Peripla_BP_I"/>
</dbReference>
<keyword evidence="2" id="KW-0812">Transmembrane</keyword>
<feature type="region of interest" description="Disordered" evidence="1">
    <location>
        <begin position="216"/>
        <end position="245"/>
    </location>
</feature>
<gene>
    <name evidence="4" type="ORF">L596_024794</name>
</gene>
<feature type="signal peptide" evidence="3">
    <location>
        <begin position="1"/>
        <end position="23"/>
    </location>
</feature>
<dbReference type="OrthoDB" id="60033at2759"/>
<keyword evidence="3" id="KW-0732">Signal</keyword>
<keyword evidence="2" id="KW-1133">Transmembrane helix</keyword>
<sequence length="245" mass="27286">MLCQLVLAVILTILRFFLSIATAETILGVIESDADLISVCDYAIQRARADGLCSEPVTLLNATGCKGKYTEGTANAAQMFFENDIAGIVSSRCADETLEISRLSYFAKVPVFNRIGTSVSLFNNEQNPTIVDMAMTTVMGYVMAIQLVMQEYNVSTVGLCILLFCMMWLNVQCKNFKKRKHNRLNFTFIHKSDRSCGQCDSDARFPDRRAKIKRAKKIANDKTAKSKTAKDKTAKNASACTHRYL</sequence>
<dbReference type="AlphaFoldDB" id="A0A4U5M5S8"/>
<reference evidence="4 5" key="1">
    <citation type="journal article" date="2015" name="Genome Biol.">
        <title>Comparative genomics of Steinernema reveals deeply conserved gene regulatory networks.</title>
        <authorList>
            <person name="Dillman A.R."/>
            <person name="Macchietto M."/>
            <person name="Porter C.F."/>
            <person name="Rogers A."/>
            <person name="Williams B."/>
            <person name="Antoshechkin I."/>
            <person name="Lee M.M."/>
            <person name="Goodwin Z."/>
            <person name="Lu X."/>
            <person name="Lewis E.E."/>
            <person name="Goodrich-Blair H."/>
            <person name="Stock S.P."/>
            <person name="Adams B.J."/>
            <person name="Sternberg P.W."/>
            <person name="Mortazavi A."/>
        </authorList>
    </citation>
    <scope>NUCLEOTIDE SEQUENCE [LARGE SCALE GENOMIC DNA]</scope>
    <source>
        <strain evidence="4 5">ALL</strain>
    </source>
</reference>
<accession>A0A4U5M5S8</accession>
<evidence type="ECO:0000313" key="5">
    <source>
        <dbReference type="Proteomes" id="UP000298663"/>
    </source>
</evidence>
<protein>
    <recommendedName>
        <fullName evidence="6">Receptor ligand binding region domain-containing protein</fullName>
    </recommendedName>
</protein>
<dbReference type="Proteomes" id="UP000298663">
    <property type="component" value="Unassembled WGS sequence"/>
</dbReference>
<evidence type="ECO:0000256" key="3">
    <source>
        <dbReference type="SAM" id="SignalP"/>
    </source>
</evidence>
<comment type="caution">
    <text evidence="4">The sequence shown here is derived from an EMBL/GenBank/DDBJ whole genome shotgun (WGS) entry which is preliminary data.</text>
</comment>
<evidence type="ECO:0000313" key="4">
    <source>
        <dbReference type="EMBL" id="TKR64221.1"/>
    </source>
</evidence>
<name>A0A4U5M5S8_STECR</name>
<proteinExistence type="predicted"/>
<keyword evidence="2" id="KW-0472">Membrane</keyword>
<organism evidence="4 5">
    <name type="scientific">Steinernema carpocapsae</name>
    <name type="common">Entomopathogenic nematode</name>
    <dbReference type="NCBI Taxonomy" id="34508"/>
    <lineage>
        <taxon>Eukaryota</taxon>
        <taxon>Metazoa</taxon>
        <taxon>Ecdysozoa</taxon>
        <taxon>Nematoda</taxon>
        <taxon>Chromadorea</taxon>
        <taxon>Rhabditida</taxon>
        <taxon>Tylenchina</taxon>
        <taxon>Panagrolaimomorpha</taxon>
        <taxon>Strongyloidoidea</taxon>
        <taxon>Steinernematidae</taxon>
        <taxon>Steinernema</taxon>
    </lineage>
</organism>
<dbReference type="Gene3D" id="3.40.50.2300">
    <property type="match status" value="1"/>
</dbReference>
<feature type="compositionally biased region" description="Basic and acidic residues" evidence="1">
    <location>
        <begin position="218"/>
        <end position="234"/>
    </location>
</feature>
<evidence type="ECO:0000256" key="1">
    <source>
        <dbReference type="SAM" id="MobiDB-lite"/>
    </source>
</evidence>
<evidence type="ECO:0008006" key="6">
    <source>
        <dbReference type="Google" id="ProtNLM"/>
    </source>
</evidence>
<dbReference type="EMBL" id="AZBU02000009">
    <property type="protein sequence ID" value="TKR64221.1"/>
    <property type="molecule type" value="Genomic_DNA"/>
</dbReference>
<reference evidence="4 5" key="2">
    <citation type="journal article" date="2019" name="G3 (Bethesda)">
        <title>Hybrid Assembly of the Genome of the Entomopathogenic Nematode Steinernema carpocapsae Identifies the X-Chromosome.</title>
        <authorList>
            <person name="Serra L."/>
            <person name="Macchietto M."/>
            <person name="Macias-Munoz A."/>
            <person name="McGill C.J."/>
            <person name="Rodriguez I.M."/>
            <person name="Rodriguez B."/>
            <person name="Murad R."/>
            <person name="Mortazavi A."/>
        </authorList>
    </citation>
    <scope>NUCLEOTIDE SEQUENCE [LARGE SCALE GENOMIC DNA]</scope>
    <source>
        <strain evidence="4 5">ALL</strain>
    </source>
</reference>
<dbReference type="SUPFAM" id="SSF53822">
    <property type="entry name" value="Periplasmic binding protein-like I"/>
    <property type="match status" value="1"/>
</dbReference>
<feature type="chain" id="PRO_5020296565" description="Receptor ligand binding region domain-containing protein" evidence="3">
    <location>
        <begin position="24"/>
        <end position="245"/>
    </location>
</feature>
<keyword evidence="5" id="KW-1185">Reference proteome</keyword>
<evidence type="ECO:0000256" key="2">
    <source>
        <dbReference type="SAM" id="Phobius"/>
    </source>
</evidence>
<feature type="transmembrane region" description="Helical" evidence="2">
    <location>
        <begin position="152"/>
        <end position="171"/>
    </location>
</feature>